<dbReference type="PANTHER" id="PTHR42085:SF1">
    <property type="entry name" value="F-BOX DOMAIN-CONTAINING PROTEIN"/>
    <property type="match status" value="1"/>
</dbReference>
<dbReference type="AlphaFoldDB" id="A0AAV9PRN6"/>
<name>A0AAV9PRN6_9PEZI</name>
<protein>
    <recommendedName>
        <fullName evidence="4">F-box domain-containing protein</fullName>
    </recommendedName>
</protein>
<organism evidence="2 3">
    <name type="scientific">Saxophila tyrrhenica</name>
    <dbReference type="NCBI Taxonomy" id="1690608"/>
    <lineage>
        <taxon>Eukaryota</taxon>
        <taxon>Fungi</taxon>
        <taxon>Dikarya</taxon>
        <taxon>Ascomycota</taxon>
        <taxon>Pezizomycotina</taxon>
        <taxon>Dothideomycetes</taxon>
        <taxon>Dothideomycetidae</taxon>
        <taxon>Mycosphaerellales</taxon>
        <taxon>Extremaceae</taxon>
        <taxon>Saxophila</taxon>
    </lineage>
</organism>
<keyword evidence="3" id="KW-1185">Reference proteome</keyword>
<evidence type="ECO:0000313" key="2">
    <source>
        <dbReference type="EMBL" id="KAK5175689.1"/>
    </source>
</evidence>
<gene>
    <name evidence="2" type="ORF">LTR77_000828</name>
</gene>
<dbReference type="Proteomes" id="UP001337655">
    <property type="component" value="Unassembled WGS sequence"/>
</dbReference>
<dbReference type="InterPro" id="IPR038883">
    <property type="entry name" value="AN11006-like"/>
</dbReference>
<evidence type="ECO:0000256" key="1">
    <source>
        <dbReference type="SAM" id="MobiDB-lite"/>
    </source>
</evidence>
<feature type="compositionally biased region" description="Low complexity" evidence="1">
    <location>
        <begin position="342"/>
        <end position="353"/>
    </location>
</feature>
<evidence type="ECO:0000313" key="3">
    <source>
        <dbReference type="Proteomes" id="UP001337655"/>
    </source>
</evidence>
<dbReference type="GeneID" id="89922178"/>
<feature type="region of interest" description="Disordered" evidence="1">
    <location>
        <begin position="342"/>
        <end position="363"/>
    </location>
</feature>
<dbReference type="PANTHER" id="PTHR42085">
    <property type="entry name" value="F-BOX DOMAIN-CONTAINING PROTEIN"/>
    <property type="match status" value="1"/>
</dbReference>
<sequence>MEELGDALANVTVTAVAAANKDTHVLPIHSPTFIGLPAELRLEIYNIVEALQPRGHRGWRVADCVAVFRDRSAINTPDLAALARTCRLVNGEVHDMLYDQAFQIEFATTFSQKTTIPMELPTHTGLDFLRYATGVHLQMDLTYRPGGAFASEFPRPGCTVLEFRTLKNIIDALDNSPALRSFSFDPLATGRGSSDPAYGYEGFKDTLESLHSGNTKSGARDGKSHKERELDYSQVVLLVCKLLLGSRCGGDDDEFFKLIAGSTTTFFPLAGLVEGYQESEYFNAVNVKHHISPPPPLLLETIRSTKDTQEARNQHDSLTATTKPDIPPSLLVATNIMASSSTATDNGAADANNKTSQTDDPPLLKIPPEVRLNTHEQVEALQQLTRPNNRSGFQAINDYVVMNRFCCRRSAFDALLALSLTCHSTNTEIHGLLYGRTFQLRVTDRKFDHLTMPSGLPPNAGLKFLHHVKYLHVDFEISTRQSPRSVAHHLHCLESVIIALRTSTALRTISFGVLAGTIDQRATFAFKHILLDLRRTIMRNGVKGTTMKERQLDYAQSVADTIKRMLFQHKGDEERFFDYLAKLEEDVQ</sequence>
<accession>A0AAV9PRN6</accession>
<reference evidence="2 3" key="1">
    <citation type="submission" date="2023-08" db="EMBL/GenBank/DDBJ databases">
        <title>Black Yeasts Isolated from many extreme environments.</title>
        <authorList>
            <person name="Coleine C."/>
            <person name="Stajich J.E."/>
            <person name="Selbmann L."/>
        </authorList>
    </citation>
    <scope>NUCLEOTIDE SEQUENCE [LARGE SCALE GENOMIC DNA]</scope>
    <source>
        <strain evidence="2 3">CCFEE 5935</strain>
    </source>
</reference>
<dbReference type="EMBL" id="JAVRRT010000001">
    <property type="protein sequence ID" value="KAK5175689.1"/>
    <property type="molecule type" value="Genomic_DNA"/>
</dbReference>
<comment type="caution">
    <text evidence="2">The sequence shown here is derived from an EMBL/GenBank/DDBJ whole genome shotgun (WGS) entry which is preliminary data.</text>
</comment>
<dbReference type="RefSeq" id="XP_064664327.1">
    <property type="nucleotide sequence ID" value="XM_064798093.1"/>
</dbReference>
<evidence type="ECO:0008006" key="4">
    <source>
        <dbReference type="Google" id="ProtNLM"/>
    </source>
</evidence>
<proteinExistence type="predicted"/>